<dbReference type="KEGG" id="evi:Echvi_4431"/>
<name>L0G325_ECHVK</name>
<keyword evidence="2" id="KW-1185">Reference proteome</keyword>
<gene>
    <name evidence="1" type="ordered locus">Echvi_4431</name>
</gene>
<evidence type="ECO:0000313" key="2">
    <source>
        <dbReference type="Proteomes" id="UP000010796"/>
    </source>
</evidence>
<dbReference type="Proteomes" id="UP000010796">
    <property type="component" value="Chromosome"/>
</dbReference>
<accession>L0G325</accession>
<dbReference type="AlphaFoldDB" id="L0G325"/>
<evidence type="ECO:0000313" key="1">
    <source>
        <dbReference type="EMBL" id="AGA80614.1"/>
    </source>
</evidence>
<dbReference type="HOGENOM" id="CLU_3135030_0_0_10"/>
<dbReference type="STRING" id="926556.Echvi_4431"/>
<reference evidence="2" key="1">
    <citation type="submission" date="2012-02" db="EMBL/GenBank/DDBJ databases">
        <title>The complete genome of Echinicola vietnamensis DSM 17526.</title>
        <authorList>
            <person name="Lucas S."/>
            <person name="Copeland A."/>
            <person name="Lapidus A."/>
            <person name="Glavina del Rio T."/>
            <person name="Dalin E."/>
            <person name="Tice H."/>
            <person name="Bruce D."/>
            <person name="Goodwin L."/>
            <person name="Pitluck S."/>
            <person name="Peters L."/>
            <person name="Ovchinnikova G."/>
            <person name="Teshima H."/>
            <person name="Kyrpides N."/>
            <person name="Mavromatis K."/>
            <person name="Ivanova N."/>
            <person name="Brettin T."/>
            <person name="Detter J.C."/>
            <person name="Han C."/>
            <person name="Larimer F."/>
            <person name="Land M."/>
            <person name="Hauser L."/>
            <person name="Markowitz V."/>
            <person name="Cheng J.-F."/>
            <person name="Hugenholtz P."/>
            <person name="Woyke T."/>
            <person name="Wu D."/>
            <person name="Brambilla E."/>
            <person name="Klenk H.-P."/>
            <person name="Eisen J.A."/>
        </authorList>
    </citation>
    <scope>NUCLEOTIDE SEQUENCE [LARGE SCALE GENOMIC DNA]</scope>
    <source>
        <strain evidence="2">DSM 17526 / LMG 23754 / KMM 6221</strain>
    </source>
</reference>
<dbReference type="EMBL" id="CP003346">
    <property type="protein sequence ID" value="AGA80614.1"/>
    <property type="molecule type" value="Genomic_DNA"/>
</dbReference>
<dbReference type="RefSeq" id="WP_015268137.1">
    <property type="nucleotide sequence ID" value="NC_019904.1"/>
</dbReference>
<proteinExistence type="predicted"/>
<protein>
    <submittedName>
        <fullName evidence="1">Uncharacterized protein</fullName>
    </submittedName>
</protein>
<sequence length="49" mass="5531">MQELKPELAQKILEKHGHTISSSEASSLLHFMEELAIGIVKAVLRKEME</sequence>
<organism evidence="1 2">
    <name type="scientific">Echinicola vietnamensis (strain DSM 17526 / LMG 23754 / KMM 6221)</name>
    <dbReference type="NCBI Taxonomy" id="926556"/>
    <lineage>
        <taxon>Bacteria</taxon>
        <taxon>Pseudomonadati</taxon>
        <taxon>Bacteroidota</taxon>
        <taxon>Cytophagia</taxon>
        <taxon>Cytophagales</taxon>
        <taxon>Cyclobacteriaceae</taxon>
        <taxon>Echinicola</taxon>
    </lineage>
</organism>